<dbReference type="InterPro" id="IPR013249">
    <property type="entry name" value="RNA_pol_sigma70_r4_t2"/>
</dbReference>
<organism evidence="10 11">
    <name type="scientific">Kutzneria viridogrisea</name>
    <dbReference type="NCBI Taxonomy" id="47990"/>
    <lineage>
        <taxon>Bacteria</taxon>
        <taxon>Bacillati</taxon>
        <taxon>Actinomycetota</taxon>
        <taxon>Actinomycetes</taxon>
        <taxon>Pseudonocardiales</taxon>
        <taxon>Pseudonocardiaceae</taxon>
        <taxon>Kutzneria</taxon>
    </lineage>
</organism>
<feature type="domain" description="RNA polymerase sigma factor 70 region 4 type 2" evidence="8">
    <location>
        <begin position="95"/>
        <end position="143"/>
    </location>
</feature>
<dbReference type="RefSeq" id="WP_182835885.1">
    <property type="nucleotide sequence ID" value="NZ_JACJID010000001.1"/>
</dbReference>
<evidence type="ECO:0000256" key="3">
    <source>
        <dbReference type="ARBA" id="ARBA00023082"/>
    </source>
</evidence>
<dbReference type="Proteomes" id="UP000517916">
    <property type="component" value="Unassembled WGS sequence"/>
</dbReference>
<accession>A0ABR6B7E5</accession>
<dbReference type="NCBIfam" id="TIGR02937">
    <property type="entry name" value="sigma70-ECF"/>
    <property type="match status" value="1"/>
</dbReference>
<name>A0ABR6B7E5_9PSEU</name>
<gene>
    <name evidence="10" type="ORF">BC739_000001</name>
</gene>
<evidence type="ECO:0000256" key="2">
    <source>
        <dbReference type="ARBA" id="ARBA00023015"/>
    </source>
</evidence>
<evidence type="ECO:0000256" key="1">
    <source>
        <dbReference type="ARBA" id="ARBA00010641"/>
    </source>
</evidence>
<dbReference type="Gene3D" id="1.10.10.10">
    <property type="entry name" value="Winged helix-like DNA-binding domain superfamily/Winged helix DNA-binding domain"/>
    <property type="match status" value="1"/>
</dbReference>
<dbReference type="Gene3D" id="1.10.1740.10">
    <property type="match status" value="1"/>
</dbReference>
<comment type="similarity">
    <text evidence="1">Belongs to the sigma-70 factor family. ECF subfamily.</text>
</comment>
<evidence type="ECO:0000313" key="10">
    <source>
        <dbReference type="EMBL" id="MBA8922804.1"/>
    </source>
</evidence>
<evidence type="ECO:0000256" key="4">
    <source>
        <dbReference type="ARBA" id="ARBA00023125"/>
    </source>
</evidence>
<dbReference type="InterPro" id="IPR041916">
    <property type="entry name" value="Anti_sigma_zinc_sf"/>
</dbReference>
<dbReference type="Pfam" id="PF08281">
    <property type="entry name" value="Sigma70_r4_2"/>
    <property type="match status" value="1"/>
</dbReference>
<evidence type="ECO:0000259" key="8">
    <source>
        <dbReference type="Pfam" id="PF08281"/>
    </source>
</evidence>
<dbReference type="SUPFAM" id="SSF88946">
    <property type="entry name" value="Sigma2 domain of RNA polymerase sigma factors"/>
    <property type="match status" value="1"/>
</dbReference>
<sequence length="545" mass="56840">RHSTSAYNLAWHLTGNAAEADDLVAEAFARVLSALRGDGGPNSAFRTYLLTTLRNIAYEQHRRDSRVKPQADMAGHEPVEVPPDPVLAAAERSLVAKAFSRLPERWRAVLWHTEVEGSSVTEIATLLGLTPNGVSALAYRAREGLRQEYLQAHLTETQSTACRSAVPLLGRWTRGGLNRRETAQVEAHLDSCGRCRGMAAELTDLNTTLRAVVGPLVLGGVAASYLASTPPAAAITLAKTSWLHALGWHSAALVTAVVIGVVAVDTDAMLPAMAGPDTSVGAGLPPFAVRTLPPTSPATTTTAAAAPANSPGAVAIPPRPAAFAIKSTVDSVTLVRGGSPVDLPITLHNSGERASGVLSTTLALPPGVRYRGDGTCTQRDAALTCRSAKGLGPNESSMLTVPLVADKSATNGIITGSVSDGAASARLGEVRVDVTHVNPWSVRAGSIDVAQRIAKFWLTVSNSGDAAAEAAIEISGPPGAMFENLDFLHCTVIGPQMRCKATVAARGEFVTGVCVQSLVSALSSVQVRVVSGEDETRRSFPIGFQ</sequence>
<reference evidence="10 11" key="1">
    <citation type="submission" date="2020-08" db="EMBL/GenBank/DDBJ databases">
        <title>Genomic Encyclopedia of Archaeal and Bacterial Type Strains, Phase II (KMG-II): from individual species to whole genera.</title>
        <authorList>
            <person name="Goeker M."/>
        </authorList>
    </citation>
    <scope>NUCLEOTIDE SEQUENCE [LARGE SCALE GENOMIC DNA]</scope>
    <source>
        <strain evidence="10 11">DSM 43850</strain>
    </source>
</reference>
<dbReference type="InterPro" id="IPR013324">
    <property type="entry name" value="RNA_pol_sigma_r3/r4-like"/>
</dbReference>
<keyword evidence="2" id="KW-0805">Transcription regulation</keyword>
<dbReference type="PANTHER" id="PTHR43133:SF8">
    <property type="entry name" value="RNA POLYMERASE SIGMA FACTOR HI_1459-RELATED"/>
    <property type="match status" value="1"/>
</dbReference>
<evidence type="ECO:0000259" key="7">
    <source>
        <dbReference type="Pfam" id="PF04542"/>
    </source>
</evidence>
<dbReference type="InterPro" id="IPR014284">
    <property type="entry name" value="RNA_pol_sigma-70_dom"/>
</dbReference>
<dbReference type="PANTHER" id="PTHR43133">
    <property type="entry name" value="RNA POLYMERASE ECF-TYPE SIGMA FACTO"/>
    <property type="match status" value="1"/>
</dbReference>
<dbReference type="Pfam" id="PF13490">
    <property type="entry name" value="zf-HC2"/>
    <property type="match status" value="1"/>
</dbReference>
<dbReference type="InterPro" id="IPR036388">
    <property type="entry name" value="WH-like_DNA-bd_sf"/>
</dbReference>
<evidence type="ECO:0000256" key="6">
    <source>
        <dbReference type="SAM" id="MobiDB-lite"/>
    </source>
</evidence>
<dbReference type="InterPro" id="IPR039425">
    <property type="entry name" value="RNA_pol_sigma-70-like"/>
</dbReference>
<dbReference type="InterPro" id="IPR007627">
    <property type="entry name" value="RNA_pol_sigma70_r2"/>
</dbReference>
<comment type="caution">
    <text evidence="10">The sequence shown here is derived from an EMBL/GenBank/DDBJ whole genome shotgun (WGS) entry which is preliminary data.</text>
</comment>
<evidence type="ECO:0000259" key="9">
    <source>
        <dbReference type="Pfam" id="PF13490"/>
    </source>
</evidence>
<feature type="domain" description="RNA polymerase sigma-70 region 2" evidence="7">
    <location>
        <begin position="2"/>
        <end position="66"/>
    </location>
</feature>
<keyword evidence="3" id="KW-0731">Sigma factor</keyword>
<feature type="domain" description="Putative zinc-finger" evidence="9">
    <location>
        <begin position="162"/>
        <end position="196"/>
    </location>
</feature>
<evidence type="ECO:0000256" key="5">
    <source>
        <dbReference type="ARBA" id="ARBA00023163"/>
    </source>
</evidence>
<dbReference type="EMBL" id="JACJID010000001">
    <property type="protein sequence ID" value="MBA8922804.1"/>
    <property type="molecule type" value="Genomic_DNA"/>
</dbReference>
<dbReference type="Pfam" id="PF04542">
    <property type="entry name" value="Sigma70_r2"/>
    <property type="match status" value="1"/>
</dbReference>
<protein>
    <submittedName>
        <fullName evidence="10">RNA polymerase sigma factor (Sigma-70 family)</fullName>
    </submittedName>
</protein>
<dbReference type="InterPro" id="IPR013325">
    <property type="entry name" value="RNA_pol_sigma_r2"/>
</dbReference>
<proteinExistence type="inferred from homology"/>
<keyword evidence="11" id="KW-1185">Reference proteome</keyword>
<dbReference type="CDD" id="cd06171">
    <property type="entry name" value="Sigma70_r4"/>
    <property type="match status" value="1"/>
</dbReference>
<dbReference type="SUPFAM" id="SSF88659">
    <property type="entry name" value="Sigma3 and sigma4 domains of RNA polymerase sigma factors"/>
    <property type="match status" value="1"/>
</dbReference>
<dbReference type="Gene3D" id="1.10.10.1320">
    <property type="entry name" value="Anti-sigma factor, zinc-finger domain"/>
    <property type="match status" value="1"/>
</dbReference>
<feature type="region of interest" description="Disordered" evidence="6">
    <location>
        <begin position="61"/>
        <end position="83"/>
    </location>
</feature>
<feature type="compositionally biased region" description="Basic and acidic residues" evidence="6">
    <location>
        <begin position="61"/>
        <end position="79"/>
    </location>
</feature>
<feature type="non-terminal residue" evidence="10">
    <location>
        <position position="1"/>
    </location>
</feature>
<keyword evidence="5" id="KW-0804">Transcription</keyword>
<evidence type="ECO:0000313" key="11">
    <source>
        <dbReference type="Proteomes" id="UP000517916"/>
    </source>
</evidence>
<dbReference type="InterPro" id="IPR027383">
    <property type="entry name" value="Znf_put"/>
</dbReference>
<keyword evidence="4" id="KW-0238">DNA-binding</keyword>